<keyword evidence="2" id="KW-1185">Reference proteome</keyword>
<name>L7K0J1_TRAHO</name>
<gene>
    <name evidence="1" type="ORF">THOM_0176</name>
</gene>
<protein>
    <submittedName>
        <fullName evidence="1">Uncharacterized protein</fullName>
    </submittedName>
</protein>
<reference evidence="1 2" key="1">
    <citation type="journal article" date="2012" name="PLoS Pathog.">
        <title>The genome of the obligate intracellular parasite Trachipleistophora hominis: new insights into microsporidian genome dynamics and reductive evolution.</title>
        <authorList>
            <person name="Heinz E."/>
            <person name="Williams T.A."/>
            <person name="Nakjang S."/>
            <person name="Noel C.J."/>
            <person name="Swan D.C."/>
            <person name="Goldberg A.V."/>
            <person name="Harris S.R."/>
            <person name="Weinmaier T."/>
            <person name="Markert S."/>
            <person name="Becher D."/>
            <person name="Bernhardt J."/>
            <person name="Dagan T."/>
            <person name="Hacker C."/>
            <person name="Lucocq J.M."/>
            <person name="Schweder T."/>
            <person name="Rattei T."/>
            <person name="Hall N."/>
            <person name="Hirt R.P."/>
            <person name="Embley T.M."/>
        </authorList>
    </citation>
    <scope>NUCLEOTIDE SEQUENCE [LARGE SCALE GENOMIC DNA]</scope>
</reference>
<dbReference type="VEuPathDB" id="MicrosporidiaDB:THOM_0176"/>
<feature type="non-terminal residue" evidence="1">
    <location>
        <position position="1"/>
    </location>
</feature>
<dbReference type="Proteomes" id="UP000011185">
    <property type="component" value="Unassembled WGS sequence"/>
</dbReference>
<dbReference type="InParanoid" id="L7K0J1"/>
<dbReference type="HOGENOM" id="CLU_2711825_0_0_1"/>
<accession>L7K0J1</accession>
<proteinExistence type="predicted"/>
<evidence type="ECO:0000313" key="1">
    <source>
        <dbReference type="EMBL" id="ELQ76822.1"/>
    </source>
</evidence>
<organism evidence="1 2">
    <name type="scientific">Trachipleistophora hominis</name>
    <name type="common">Microsporidian parasite</name>
    <dbReference type="NCBI Taxonomy" id="72359"/>
    <lineage>
        <taxon>Eukaryota</taxon>
        <taxon>Fungi</taxon>
        <taxon>Fungi incertae sedis</taxon>
        <taxon>Microsporidia</taxon>
        <taxon>Pleistophoridae</taxon>
        <taxon>Trachipleistophora</taxon>
    </lineage>
</organism>
<evidence type="ECO:0000313" key="2">
    <source>
        <dbReference type="Proteomes" id="UP000011185"/>
    </source>
</evidence>
<sequence>VFIVILEQGSLMNISKAKEELKKKKERYGELEMPETGTIINYLNECECPEMIRIPKSFVDNEKEDYKIMGSRR</sequence>
<dbReference type="AlphaFoldDB" id="L7K0J1"/>
<dbReference type="EMBL" id="JH993812">
    <property type="protein sequence ID" value="ELQ76822.1"/>
    <property type="molecule type" value="Genomic_DNA"/>
</dbReference>